<evidence type="ECO:0000313" key="3">
    <source>
        <dbReference type="Proteomes" id="UP001212997"/>
    </source>
</evidence>
<evidence type="ECO:0000313" key="2">
    <source>
        <dbReference type="EMBL" id="KAJ3474724.1"/>
    </source>
</evidence>
<keyword evidence="3" id="KW-1185">Reference proteome</keyword>
<feature type="region of interest" description="Disordered" evidence="1">
    <location>
        <begin position="131"/>
        <end position="168"/>
    </location>
</feature>
<protein>
    <submittedName>
        <fullName evidence="2">Uncharacterized protein</fullName>
    </submittedName>
</protein>
<gene>
    <name evidence="2" type="ORF">NLI96_g12294</name>
</gene>
<sequence length="168" mass="18874">MAEATHCPFWGRKVPRYFANASPSTLSFYFIEAPATVLKVKSLSIDPHQDQPHLGYLPHSNFYFLSIGSFSNCLYKDYHVPSGSIFLSPPLQPSISRNGQVYIRFFPHQSQTYPYPTLKETSQSRIADEDTVMENQSHSQETHGLPLPAYLPSQLGRSPSLPSTIPSL</sequence>
<dbReference type="AlphaFoldDB" id="A0AAD5UQD1"/>
<dbReference type="Proteomes" id="UP001212997">
    <property type="component" value="Unassembled WGS sequence"/>
</dbReference>
<comment type="caution">
    <text evidence="2">The sequence shown here is derived from an EMBL/GenBank/DDBJ whole genome shotgun (WGS) entry which is preliminary data.</text>
</comment>
<reference evidence="2" key="1">
    <citation type="submission" date="2022-07" db="EMBL/GenBank/DDBJ databases">
        <title>Genome Sequence of Physisporinus lineatus.</title>
        <authorList>
            <person name="Buettner E."/>
        </authorList>
    </citation>
    <scope>NUCLEOTIDE SEQUENCE</scope>
    <source>
        <strain evidence="2">VT162</strain>
    </source>
</reference>
<proteinExistence type="predicted"/>
<feature type="compositionally biased region" description="Polar residues" evidence="1">
    <location>
        <begin position="155"/>
        <end position="168"/>
    </location>
</feature>
<organism evidence="2 3">
    <name type="scientific">Meripilus lineatus</name>
    <dbReference type="NCBI Taxonomy" id="2056292"/>
    <lineage>
        <taxon>Eukaryota</taxon>
        <taxon>Fungi</taxon>
        <taxon>Dikarya</taxon>
        <taxon>Basidiomycota</taxon>
        <taxon>Agaricomycotina</taxon>
        <taxon>Agaricomycetes</taxon>
        <taxon>Polyporales</taxon>
        <taxon>Meripilaceae</taxon>
        <taxon>Meripilus</taxon>
    </lineage>
</organism>
<accession>A0AAD5UQD1</accession>
<evidence type="ECO:0000256" key="1">
    <source>
        <dbReference type="SAM" id="MobiDB-lite"/>
    </source>
</evidence>
<name>A0AAD5UQD1_9APHY</name>
<dbReference type="EMBL" id="JANAWD010000996">
    <property type="protein sequence ID" value="KAJ3474724.1"/>
    <property type="molecule type" value="Genomic_DNA"/>
</dbReference>